<sequence length="161" mass="18512">MECDPAIFENDYLNKYLLSKNIANDDKRVNCKLNKGVSVKINNPYNYINKLSEIEMNAEERINLAMKKGKNVAMAAGSTNYGGIKIGENKDDQHKGKNPSVHFNQIQDDRSKGKGKMIEFQNETEYNIQNNNEKNESLAAYTEDFWNTFMNRTSNEYLGEH</sequence>
<reference evidence="1" key="1">
    <citation type="submission" date="2023-11" db="EMBL/GenBank/DDBJ databases">
        <authorList>
            <person name="Poullet M."/>
        </authorList>
    </citation>
    <scope>NUCLEOTIDE SEQUENCE</scope>
    <source>
        <strain evidence="1">E1834</strain>
    </source>
</reference>
<organism evidence="1 2">
    <name type="scientific">Meloidogyne enterolobii</name>
    <name type="common">Root-knot nematode worm</name>
    <name type="synonym">Meloidogyne mayaguensis</name>
    <dbReference type="NCBI Taxonomy" id="390850"/>
    <lineage>
        <taxon>Eukaryota</taxon>
        <taxon>Metazoa</taxon>
        <taxon>Ecdysozoa</taxon>
        <taxon>Nematoda</taxon>
        <taxon>Chromadorea</taxon>
        <taxon>Rhabditida</taxon>
        <taxon>Tylenchina</taxon>
        <taxon>Tylenchomorpha</taxon>
        <taxon>Tylenchoidea</taxon>
        <taxon>Meloidogynidae</taxon>
        <taxon>Meloidogyninae</taxon>
        <taxon>Meloidogyne</taxon>
    </lineage>
</organism>
<comment type="caution">
    <text evidence="1">The sequence shown here is derived from an EMBL/GenBank/DDBJ whole genome shotgun (WGS) entry which is preliminary data.</text>
</comment>
<keyword evidence="2" id="KW-1185">Reference proteome</keyword>
<dbReference type="EMBL" id="CAVMJV010000107">
    <property type="protein sequence ID" value="CAK5100201.1"/>
    <property type="molecule type" value="Genomic_DNA"/>
</dbReference>
<gene>
    <name evidence="1" type="ORF">MENTE1834_LOCUS42005</name>
</gene>
<dbReference type="Proteomes" id="UP001497535">
    <property type="component" value="Unassembled WGS sequence"/>
</dbReference>
<proteinExistence type="predicted"/>
<evidence type="ECO:0000313" key="1">
    <source>
        <dbReference type="EMBL" id="CAK5100201.1"/>
    </source>
</evidence>
<evidence type="ECO:0000313" key="2">
    <source>
        <dbReference type="Proteomes" id="UP001497535"/>
    </source>
</evidence>
<accession>A0ACB1AQL3</accession>
<name>A0ACB1AQL3_MELEN</name>
<protein>
    <submittedName>
        <fullName evidence="1">Uncharacterized protein</fullName>
    </submittedName>
</protein>